<proteinExistence type="predicted"/>
<dbReference type="EMBL" id="JACGZW010000002">
    <property type="protein sequence ID" value="MBB1152473.1"/>
    <property type="molecule type" value="Genomic_DNA"/>
</dbReference>
<evidence type="ECO:0000313" key="2">
    <source>
        <dbReference type="Proteomes" id="UP000526734"/>
    </source>
</evidence>
<organism evidence="1 2">
    <name type="scientific">Amycolatopsis dendrobii</name>
    <dbReference type="NCBI Taxonomy" id="2760662"/>
    <lineage>
        <taxon>Bacteria</taxon>
        <taxon>Bacillati</taxon>
        <taxon>Actinomycetota</taxon>
        <taxon>Actinomycetes</taxon>
        <taxon>Pseudonocardiales</taxon>
        <taxon>Pseudonocardiaceae</taxon>
        <taxon>Amycolatopsis</taxon>
    </lineage>
</organism>
<gene>
    <name evidence="1" type="ORF">H4281_04980</name>
</gene>
<dbReference type="RefSeq" id="WP_182889687.1">
    <property type="nucleotide sequence ID" value="NZ_JACGZW010000002.1"/>
</dbReference>
<name>A0A7W3Z9C7_9PSEU</name>
<evidence type="ECO:0000313" key="1">
    <source>
        <dbReference type="EMBL" id="MBB1152473.1"/>
    </source>
</evidence>
<reference evidence="1 2" key="1">
    <citation type="submission" date="2020-08" db="EMBL/GenBank/DDBJ databases">
        <title>Amycolatopsis sp. nov. DR6-1 isolated from Dendrobium heterocarpum.</title>
        <authorList>
            <person name="Tedsree N."/>
            <person name="Kuncharoen N."/>
            <person name="Likhitwitayawuid K."/>
            <person name="Tanasupawat S."/>
        </authorList>
    </citation>
    <scope>NUCLEOTIDE SEQUENCE [LARGE SCALE GENOMIC DNA]</scope>
    <source>
        <strain evidence="1 2">DR6-1</strain>
    </source>
</reference>
<keyword evidence="2" id="KW-1185">Reference proteome</keyword>
<protein>
    <submittedName>
        <fullName evidence="1">Uncharacterized protein</fullName>
    </submittedName>
</protein>
<accession>A0A7W3Z9C7</accession>
<comment type="caution">
    <text evidence="1">The sequence shown here is derived from an EMBL/GenBank/DDBJ whole genome shotgun (WGS) entry which is preliminary data.</text>
</comment>
<dbReference type="Proteomes" id="UP000526734">
    <property type="component" value="Unassembled WGS sequence"/>
</dbReference>
<sequence length="277" mass="31318">MTESRFQRWADVEQEFQHVDDPNVLQRIDNSPALRIALEISRPGNWWGLGVEPGTLISISRGEGIPLAWVPRREIISLLARAEDDVERSQVLLANEHDILEDCSAALGECTDPWLASTVLLALRAVDAHRSGFHEAGMALAVSLGEPLAAWGAEPRVRAFDSNQHRKAWEALVRKNSGYRRAELELDEARLDPHRRDVIWQALAAPIPKFFTTWHRHQNVPPPDYLSRHVVAHQPSVQHFTRRNALVALMLVSSLLRAQQDWSEDVRASDAVDEEPE</sequence>
<dbReference type="AlphaFoldDB" id="A0A7W3Z9C7"/>